<evidence type="ECO:0000313" key="7">
    <source>
        <dbReference type="Proteomes" id="UP000482653"/>
    </source>
</evidence>
<dbReference type="InterPro" id="IPR013747">
    <property type="entry name" value="ACP_syn_III_C"/>
</dbReference>
<organism evidence="5 7">
    <name type="scientific">Bacteroides cellulosilyticus</name>
    <dbReference type="NCBI Taxonomy" id="246787"/>
    <lineage>
        <taxon>Bacteria</taxon>
        <taxon>Pseudomonadati</taxon>
        <taxon>Bacteroidota</taxon>
        <taxon>Bacteroidia</taxon>
        <taxon>Bacteroidales</taxon>
        <taxon>Bacteroidaceae</taxon>
        <taxon>Bacteroides</taxon>
    </lineage>
</organism>
<evidence type="ECO:0000313" key="6">
    <source>
        <dbReference type="EMBL" id="MDT4511227.1"/>
    </source>
</evidence>
<dbReference type="InterPro" id="IPR013751">
    <property type="entry name" value="ACP_syn_III_N"/>
</dbReference>
<reference evidence="6" key="2">
    <citation type="submission" date="2023-08" db="EMBL/GenBank/DDBJ databases">
        <title>Reintroducing virulent viruses to syntetic microbiomes.</title>
        <authorList>
            <person name="Wilde J."/>
            <person name="Boyes R."/>
            <person name="Robinson A.V."/>
            <person name="Daisley B.A."/>
            <person name="Allen-Vercoe E."/>
        </authorList>
    </citation>
    <scope>NUCLEOTIDE SEQUENCE</scope>
    <source>
        <strain evidence="6">225I_12FAA</strain>
    </source>
</reference>
<evidence type="ECO:0000259" key="4">
    <source>
        <dbReference type="Pfam" id="PF08545"/>
    </source>
</evidence>
<dbReference type="CDD" id="cd00830">
    <property type="entry name" value="KAS_III"/>
    <property type="match status" value="1"/>
</dbReference>
<evidence type="ECO:0000256" key="2">
    <source>
        <dbReference type="ARBA" id="ARBA00023315"/>
    </source>
</evidence>
<reference evidence="5 7" key="1">
    <citation type="journal article" date="2019" name="Nat. Med.">
        <title>A library of human gut bacterial isolates paired with longitudinal multiomics data enables mechanistic microbiome research.</title>
        <authorList>
            <person name="Poyet M."/>
            <person name="Groussin M."/>
            <person name="Gibbons S.M."/>
            <person name="Avila-Pacheco J."/>
            <person name="Jiang X."/>
            <person name="Kearney S.M."/>
            <person name="Perrotta A.R."/>
            <person name="Berdy B."/>
            <person name="Zhao S."/>
            <person name="Lieberman T.D."/>
            <person name="Swanson P.K."/>
            <person name="Smith M."/>
            <person name="Roesemann S."/>
            <person name="Alexander J.E."/>
            <person name="Rich S.A."/>
            <person name="Livny J."/>
            <person name="Vlamakis H."/>
            <person name="Clish C."/>
            <person name="Bullock K."/>
            <person name="Deik A."/>
            <person name="Scott J."/>
            <person name="Pierce K.A."/>
            <person name="Xavier R.J."/>
            <person name="Alm E.J."/>
        </authorList>
    </citation>
    <scope>NUCLEOTIDE SEQUENCE [LARGE SCALE GENOMIC DNA]</scope>
    <source>
        <strain evidence="5 7">BIOML-A8</strain>
    </source>
</reference>
<feature type="domain" description="Beta-ketoacyl-[acyl-carrier-protein] synthase III N-terminal" evidence="4">
    <location>
        <begin position="114"/>
        <end position="190"/>
    </location>
</feature>
<dbReference type="Proteomes" id="UP001266995">
    <property type="component" value="Unassembled WGS sequence"/>
</dbReference>
<dbReference type="Pfam" id="PF08541">
    <property type="entry name" value="ACP_syn_III_C"/>
    <property type="match status" value="1"/>
</dbReference>
<dbReference type="GO" id="GO:0006633">
    <property type="term" value="P:fatty acid biosynthetic process"/>
    <property type="evidence" value="ECO:0007669"/>
    <property type="project" value="InterPro"/>
</dbReference>
<keyword evidence="2" id="KW-0012">Acyltransferase</keyword>
<dbReference type="Gene3D" id="3.40.47.10">
    <property type="match status" value="1"/>
</dbReference>
<accession>A0A412RIQ1</accession>
<dbReference type="InterPro" id="IPR016039">
    <property type="entry name" value="Thiolase-like"/>
</dbReference>
<keyword evidence="1" id="KW-0808">Transferase</keyword>
<comment type="caution">
    <text evidence="5">The sequence shown here is derived from an EMBL/GenBank/DDBJ whole genome shotgun (WGS) entry which is preliminary data.</text>
</comment>
<dbReference type="GO" id="GO:0004315">
    <property type="term" value="F:3-oxoacyl-[acyl-carrier-protein] synthase activity"/>
    <property type="evidence" value="ECO:0007669"/>
    <property type="project" value="InterPro"/>
</dbReference>
<evidence type="ECO:0000313" key="5">
    <source>
        <dbReference type="EMBL" id="KAA5413318.1"/>
    </source>
</evidence>
<dbReference type="SUPFAM" id="SSF53901">
    <property type="entry name" value="Thiolase-like"/>
    <property type="match status" value="1"/>
</dbReference>
<gene>
    <name evidence="5" type="ORF">F2Y87_26010</name>
    <name evidence="6" type="ORF">RO785_09570</name>
</gene>
<dbReference type="AlphaFoldDB" id="A0A412RIQ1"/>
<dbReference type="PANTHER" id="PTHR34069:SF2">
    <property type="entry name" value="BETA-KETOACYL-[ACYL-CARRIER-PROTEIN] SYNTHASE III"/>
    <property type="match status" value="1"/>
</dbReference>
<dbReference type="PANTHER" id="PTHR34069">
    <property type="entry name" value="3-OXOACYL-[ACYL-CARRIER-PROTEIN] SYNTHASE 3"/>
    <property type="match status" value="1"/>
</dbReference>
<dbReference type="Pfam" id="PF08545">
    <property type="entry name" value="ACP_syn_III"/>
    <property type="match status" value="1"/>
</dbReference>
<proteinExistence type="predicted"/>
<evidence type="ECO:0000256" key="1">
    <source>
        <dbReference type="ARBA" id="ARBA00022679"/>
    </source>
</evidence>
<dbReference type="EMBL" id="JAVSNH010000001">
    <property type="protein sequence ID" value="MDT4511227.1"/>
    <property type="molecule type" value="Genomic_DNA"/>
</dbReference>
<dbReference type="Proteomes" id="UP000482653">
    <property type="component" value="Unassembled WGS sequence"/>
</dbReference>
<feature type="domain" description="Beta-ketoacyl-[acyl-carrier-protein] synthase III C-terminal" evidence="3">
    <location>
        <begin position="252"/>
        <end position="336"/>
    </location>
</feature>
<name>A0A412RIQ1_9BACE</name>
<dbReference type="EMBL" id="VVYX01000051">
    <property type="protein sequence ID" value="KAA5413318.1"/>
    <property type="molecule type" value="Genomic_DNA"/>
</dbReference>
<dbReference type="RefSeq" id="WP_009129074.1">
    <property type="nucleotide sequence ID" value="NZ_JADMQL010000016.1"/>
</dbReference>
<dbReference type="GO" id="GO:0044550">
    <property type="term" value="P:secondary metabolite biosynthetic process"/>
    <property type="evidence" value="ECO:0007669"/>
    <property type="project" value="TreeGrafter"/>
</dbReference>
<sequence>MAFFKIDNVKIAGISACVPPKQVENIDSILIEDKKELEKYIETTGVKRRYIAEEGICSSDLCLEAAERLIEKLDWEKEEIECLIFVSQTPDYIFPATACVLQDRLKLSSNCMSFDITMSCPGWIYGLSAISAILSAGKIKKGLLLVGETSTKAKSPYDRVNLLAGDAGTATALEFNTSASPIIFDMHTDGSNFKSLIIPDGGYRNPVTKESFEYVMCKDDILRNRLQANMEGDSIFSFAVNTAPKEINALLSKLAVDKADVDYFLIHQANQMINKFIQKRLKVDDSKCIYNITDFGNTSSTSIPLMIISKLREKFNGKKIVCSAFGTGLAWGTMVMDTSTDGVFPELIRYAGDKTDN</sequence>
<evidence type="ECO:0000259" key="3">
    <source>
        <dbReference type="Pfam" id="PF08541"/>
    </source>
</evidence>
<protein>
    <submittedName>
        <fullName evidence="5">Ketoacyl-ACP synthase III</fullName>
    </submittedName>
</protein>